<proteinExistence type="predicted"/>
<gene>
    <name evidence="2" type="ORF">GCM10007895_34430</name>
</gene>
<protein>
    <submittedName>
        <fullName evidence="2">Uncharacterized protein</fullName>
    </submittedName>
</protein>
<dbReference type="AlphaFoldDB" id="A0AA37RZB8"/>
<reference evidence="2" key="1">
    <citation type="journal article" date="2014" name="Int. J. Syst. Evol. Microbiol.">
        <title>Complete genome sequence of Corynebacterium casei LMG S-19264T (=DSM 44701T), isolated from a smear-ripened cheese.</title>
        <authorList>
            <consortium name="US DOE Joint Genome Institute (JGI-PGF)"/>
            <person name="Walter F."/>
            <person name="Albersmeier A."/>
            <person name="Kalinowski J."/>
            <person name="Ruckert C."/>
        </authorList>
    </citation>
    <scope>NUCLEOTIDE SEQUENCE</scope>
    <source>
        <strain evidence="2">NBRC 101628</strain>
    </source>
</reference>
<sequence length="137" mass="14887">MKTQILIASLLLATAGCQDEPAAKPQPQPEPEPRPQVSQLKSEPVEKVMQQAHEKQAQMSGTVKYIALEGGFFGIIGADGQQLLPSNLPQEMQKNGLVISFGMRPDNETMGIQQWGTRVVLSNPKVVDDRGVSDPSH</sequence>
<feature type="region of interest" description="Disordered" evidence="1">
    <location>
        <begin position="17"/>
        <end position="47"/>
    </location>
</feature>
<comment type="caution">
    <text evidence="2">The sequence shown here is derived from an EMBL/GenBank/DDBJ whole genome shotgun (WGS) entry which is preliminary data.</text>
</comment>
<reference evidence="2" key="2">
    <citation type="submission" date="2023-01" db="EMBL/GenBank/DDBJ databases">
        <title>Draft genome sequence of Paraferrimonas sedimenticola strain NBRC 101628.</title>
        <authorList>
            <person name="Sun Q."/>
            <person name="Mori K."/>
        </authorList>
    </citation>
    <scope>NUCLEOTIDE SEQUENCE</scope>
    <source>
        <strain evidence="2">NBRC 101628</strain>
    </source>
</reference>
<evidence type="ECO:0000256" key="1">
    <source>
        <dbReference type="SAM" id="MobiDB-lite"/>
    </source>
</evidence>
<keyword evidence="3" id="KW-1185">Reference proteome</keyword>
<dbReference type="RefSeq" id="WP_095504465.1">
    <property type="nucleotide sequence ID" value="NZ_BSNC01000019.1"/>
</dbReference>
<dbReference type="PROSITE" id="PS51257">
    <property type="entry name" value="PROKAR_LIPOPROTEIN"/>
    <property type="match status" value="1"/>
</dbReference>
<accession>A0AA37RZB8</accession>
<dbReference type="Proteomes" id="UP001161422">
    <property type="component" value="Unassembled WGS sequence"/>
</dbReference>
<evidence type="ECO:0000313" key="2">
    <source>
        <dbReference type="EMBL" id="GLP98136.1"/>
    </source>
</evidence>
<evidence type="ECO:0000313" key="3">
    <source>
        <dbReference type="Proteomes" id="UP001161422"/>
    </source>
</evidence>
<organism evidence="2 3">
    <name type="scientific">Paraferrimonas sedimenticola</name>
    <dbReference type="NCBI Taxonomy" id="375674"/>
    <lineage>
        <taxon>Bacteria</taxon>
        <taxon>Pseudomonadati</taxon>
        <taxon>Pseudomonadota</taxon>
        <taxon>Gammaproteobacteria</taxon>
        <taxon>Alteromonadales</taxon>
        <taxon>Ferrimonadaceae</taxon>
        <taxon>Paraferrimonas</taxon>
    </lineage>
</organism>
<name>A0AA37RZB8_9GAMM</name>
<dbReference type="EMBL" id="BSNC01000019">
    <property type="protein sequence ID" value="GLP98136.1"/>
    <property type="molecule type" value="Genomic_DNA"/>
</dbReference>